<dbReference type="Proteomes" id="UP000235564">
    <property type="component" value="Unassembled WGS sequence"/>
</dbReference>
<dbReference type="OrthoDB" id="1098081at2"/>
<dbReference type="AlphaFoldDB" id="A0A2N6QP19"/>
<proteinExistence type="predicted"/>
<reference evidence="1 2" key="1">
    <citation type="submission" date="2017-09" db="EMBL/GenBank/DDBJ databases">
        <title>Bacterial strain isolated from the female urinary microbiota.</title>
        <authorList>
            <person name="Thomas-White K."/>
            <person name="Kumar N."/>
            <person name="Forster S."/>
            <person name="Putonti C."/>
            <person name="Lawley T."/>
            <person name="Wolfe A.J."/>
        </authorList>
    </citation>
    <scope>NUCLEOTIDE SEQUENCE [LARGE SCALE GENOMIC DNA]</scope>
    <source>
        <strain evidence="1 2">UMB0536</strain>
    </source>
</reference>
<evidence type="ECO:0000313" key="2">
    <source>
        <dbReference type="Proteomes" id="UP000235564"/>
    </source>
</evidence>
<name>A0A2N6QP19_9BACT</name>
<dbReference type="EMBL" id="PNGJ01000009">
    <property type="protein sequence ID" value="PMC23343.1"/>
    <property type="molecule type" value="Genomic_DNA"/>
</dbReference>
<sequence length="127" mass="14852">MDTDLIMLKAQFEALKNLFTASLPTLFHHDKEKEGKVWFAKYCLWKFERDNLTPFEFADTLPTPEKDRISHRRHQLQVLMDVAYIQGRLEEHGIIRKVDSYAASQAEQVYAQSDHSEETMLPLIDAL</sequence>
<accession>A0A2N6QP19</accession>
<evidence type="ECO:0000313" key="1">
    <source>
        <dbReference type="EMBL" id="PMC23343.1"/>
    </source>
</evidence>
<comment type="caution">
    <text evidence="1">The sequence shown here is derived from an EMBL/GenBank/DDBJ whole genome shotgun (WGS) entry which is preliminary data.</text>
</comment>
<organism evidence="1 2">
    <name type="scientific">Hoylesella buccalis</name>
    <dbReference type="NCBI Taxonomy" id="28127"/>
    <lineage>
        <taxon>Bacteria</taxon>
        <taxon>Pseudomonadati</taxon>
        <taxon>Bacteroidota</taxon>
        <taxon>Bacteroidia</taxon>
        <taxon>Bacteroidales</taxon>
        <taxon>Prevotellaceae</taxon>
        <taxon>Hoylesella</taxon>
    </lineage>
</organism>
<protein>
    <submittedName>
        <fullName evidence="1">Uncharacterized protein</fullName>
    </submittedName>
</protein>
<dbReference type="RefSeq" id="WP_102697885.1">
    <property type="nucleotide sequence ID" value="NZ_PNGJ01000009.1"/>
</dbReference>
<gene>
    <name evidence="1" type="ORF">CJ231_10305</name>
</gene>